<accession>A0ABD2XCV8</accession>
<dbReference type="Proteomes" id="UP001627154">
    <property type="component" value="Unassembled WGS sequence"/>
</dbReference>
<keyword evidence="2" id="KW-1185">Reference proteome</keyword>
<organism evidence="1 2">
    <name type="scientific">Trichogramma kaykai</name>
    <dbReference type="NCBI Taxonomy" id="54128"/>
    <lineage>
        <taxon>Eukaryota</taxon>
        <taxon>Metazoa</taxon>
        <taxon>Ecdysozoa</taxon>
        <taxon>Arthropoda</taxon>
        <taxon>Hexapoda</taxon>
        <taxon>Insecta</taxon>
        <taxon>Pterygota</taxon>
        <taxon>Neoptera</taxon>
        <taxon>Endopterygota</taxon>
        <taxon>Hymenoptera</taxon>
        <taxon>Apocrita</taxon>
        <taxon>Proctotrupomorpha</taxon>
        <taxon>Chalcidoidea</taxon>
        <taxon>Trichogrammatidae</taxon>
        <taxon>Trichogramma</taxon>
    </lineage>
</organism>
<proteinExistence type="predicted"/>
<reference evidence="1 2" key="1">
    <citation type="journal article" date="2024" name="bioRxiv">
        <title>A reference genome for Trichogramma kaykai: A tiny desert-dwelling parasitoid wasp with competing sex-ratio distorters.</title>
        <authorList>
            <person name="Culotta J."/>
            <person name="Lindsey A.R."/>
        </authorList>
    </citation>
    <scope>NUCLEOTIDE SEQUENCE [LARGE SCALE GENOMIC DNA]</scope>
    <source>
        <strain evidence="1 2">KSX58</strain>
    </source>
</reference>
<dbReference type="AlphaFoldDB" id="A0ABD2XCV8"/>
<dbReference type="EMBL" id="JBJJXI010000032">
    <property type="protein sequence ID" value="KAL3402799.1"/>
    <property type="molecule type" value="Genomic_DNA"/>
</dbReference>
<comment type="caution">
    <text evidence="1">The sequence shown here is derived from an EMBL/GenBank/DDBJ whole genome shotgun (WGS) entry which is preliminary data.</text>
</comment>
<protein>
    <submittedName>
        <fullName evidence="1">Uncharacterized protein</fullName>
    </submittedName>
</protein>
<evidence type="ECO:0000313" key="1">
    <source>
        <dbReference type="EMBL" id="KAL3402799.1"/>
    </source>
</evidence>
<gene>
    <name evidence="1" type="ORF">TKK_003979</name>
</gene>
<name>A0ABD2XCV8_9HYME</name>
<sequence>MSFIHNEKKEPDGVYDNENVDGEIGDQASDTKNLDYFRYLHESTRLIDAPIAACDAPWARRDLGATSNPCAAVHST</sequence>
<evidence type="ECO:0000313" key="2">
    <source>
        <dbReference type="Proteomes" id="UP001627154"/>
    </source>
</evidence>